<evidence type="ECO:0000313" key="3">
    <source>
        <dbReference type="Proteomes" id="UP000738349"/>
    </source>
</evidence>
<dbReference type="Proteomes" id="UP000738349">
    <property type="component" value="Unassembled WGS sequence"/>
</dbReference>
<dbReference type="EMBL" id="JAGMUV010000023">
    <property type="protein sequence ID" value="KAH7123204.1"/>
    <property type="molecule type" value="Genomic_DNA"/>
</dbReference>
<protein>
    <recommendedName>
        <fullName evidence="1">AMP-dependent synthetase/ligase domain-containing protein</fullName>
    </recommendedName>
</protein>
<dbReference type="InterPro" id="IPR000873">
    <property type="entry name" value="AMP-dep_synth/lig_dom"/>
</dbReference>
<comment type="caution">
    <text evidence="2">The sequence shown here is derived from an EMBL/GenBank/DDBJ whole genome shotgun (WGS) entry which is preliminary data.</text>
</comment>
<feature type="domain" description="AMP-dependent synthetase/ligase" evidence="1">
    <location>
        <begin position="26"/>
        <end position="125"/>
    </location>
</feature>
<organism evidence="2 3">
    <name type="scientific">Dactylonectria macrodidyma</name>
    <dbReference type="NCBI Taxonomy" id="307937"/>
    <lineage>
        <taxon>Eukaryota</taxon>
        <taxon>Fungi</taxon>
        <taxon>Dikarya</taxon>
        <taxon>Ascomycota</taxon>
        <taxon>Pezizomycotina</taxon>
        <taxon>Sordariomycetes</taxon>
        <taxon>Hypocreomycetidae</taxon>
        <taxon>Hypocreales</taxon>
        <taxon>Nectriaceae</taxon>
        <taxon>Dactylonectria</taxon>
    </lineage>
</organism>
<accession>A0A9P9DPB4</accession>
<dbReference type="SUPFAM" id="SSF56801">
    <property type="entry name" value="Acetyl-CoA synthetase-like"/>
    <property type="match status" value="1"/>
</dbReference>
<evidence type="ECO:0000259" key="1">
    <source>
        <dbReference type="Pfam" id="PF00501"/>
    </source>
</evidence>
<dbReference type="Pfam" id="PF00501">
    <property type="entry name" value="AMP-binding"/>
    <property type="match status" value="1"/>
</dbReference>
<keyword evidence="3" id="KW-1185">Reference proteome</keyword>
<proteinExistence type="predicted"/>
<gene>
    <name evidence="2" type="ORF">EDB81DRAFT_890895</name>
</gene>
<dbReference type="PANTHER" id="PTHR42814:SF3">
    <property type="entry name" value="BETA-N-ACETYLHEXOSAMINIDASE"/>
    <property type="match status" value="1"/>
</dbReference>
<sequence>MLSSSLSLVSGSREPKLMRLTLGQLLERQAETYGSKDALLVGWTKARLSFQELSSRTKVLARALLVNGVRKGDQIAILSGDDERFIKLFFAVGRIGAILVILNKTYTLSECVRALEHTGLKLQTTPLLQRTCAKIL</sequence>
<name>A0A9P9DPB4_9HYPO</name>
<dbReference type="AlphaFoldDB" id="A0A9P9DPB4"/>
<dbReference type="OrthoDB" id="10253115at2759"/>
<reference evidence="2" key="1">
    <citation type="journal article" date="2021" name="Nat. Commun.">
        <title>Genetic determinants of endophytism in the Arabidopsis root mycobiome.</title>
        <authorList>
            <person name="Mesny F."/>
            <person name="Miyauchi S."/>
            <person name="Thiergart T."/>
            <person name="Pickel B."/>
            <person name="Atanasova L."/>
            <person name="Karlsson M."/>
            <person name="Huettel B."/>
            <person name="Barry K.W."/>
            <person name="Haridas S."/>
            <person name="Chen C."/>
            <person name="Bauer D."/>
            <person name="Andreopoulos W."/>
            <person name="Pangilinan J."/>
            <person name="LaButti K."/>
            <person name="Riley R."/>
            <person name="Lipzen A."/>
            <person name="Clum A."/>
            <person name="Drula E."/>
            <person name="Henrissat B."/>
            <person name="Kohler A."/>
            <person name="Grigoriev I.V."/>
            <person name="Martin F.M."/>
            <person name="Hacquard S."/>
        </authorList>
    </citation>
    <scope>NUCLEOTIDE SEQUENCE</scope>
    <source>
        <strain evidence="2">MPI-CAGE-AT-0147</strain>
    </source>
</reference>
<dbReference type="PANTHER" id="PTHR42814">
    <property type="entry name" value="AMP-BINDING DOMAIN-CONTAINING PROTEIN"/>
    <property type="match status" value="1"/>
</dbReference>
<evidence type="ECO:0000313" key="2">
    <source>
        <dbReference type="EMBL" id="KAH7123204.1"/>
    </source>
</evidence>
<dbReference type="Gene3D" id="3.40.50.980">
    <property type="match status" value="1"/>
</dbReference>